<evidence type="ECO:0000256" key="1">
    <source>
        <dbReference type="SAM" id="Phobius"/>
    </source>
</evidence>
<gene>
    <name evidence="2" type="ORF">METZ01_LOCUS187080</name>
</gene>
<organism evidence="2">
    <name type="scientific">marine metagenome</name>
    <dbReference type="NCBI Taxonomy" id="408172"/>
    <lineage>
        <taxon>unclassified sequences</taxon>
        <taxon>metagenomes</taxon>
        <taxon>ecological metagenomes</taxon>
    </lineage>
</organism>
<feature type="non-terminal residue" evidence="2">
    <location>
        <position position="61"/>
    </location>
</feature>
<evidence type="ECO:0008006" key="3">
    <source>
        <dbReference type="Google" id="ProtNLM"/>
    </source>
</evidence>
<dbReference type="AlphaFoldDB" id="A0A382D6V7"/>
<keyword evidence="1" id="KW-1133">Transmembrane helix</keyword>
<reference evidence="2" key="1">
    <citation type="submission" date="2018-05" db="EMBL/GenBank/DDBJ databases">
        <authorList>
            <person name="Lanie J.A."/>
            <person name="Ng W.-L."/>
            <person name="Kazmierczak K.M."/>
            <person name="Andrzejewski T.M."/>
            <person name="Davidsen T.M."/>
            <person name="Wayne K.J."/>
            <person name="Tettelin H."/>
            <person name="Glass J.I."/>
            <person name="Rusch D."/>
            <person name="Podicherti R."/>
            <person name="Tsui H.-C.T."/>
            <person name="Winkler M.E."/>
        </authorList>
    </citation>
    <scope>NUCLEOTIDE SEQUENCE</scope>
</reference>
<feature type="transmembrane region" description="Helical" evidence="1">
    <location>
        <begin position="39"/>
        <end position="59"/>
    </location>
</feature>
<protein>
    <recommendedName>
        <fullName evidence="3">Lipoprotein</fullName>
    </recommendedName>
</protein>
<proteinExistence type="predicted"/>
<dbReference type="PROSITE" id="PS51257">
    <property type="entry name" value="PROKAR_LIPOPROTEIN"/>
    <property type="match status" value="1"/>
</dbReference>
<keyword evidence="1" id="KW-0812">Transmembrane</keyword>
<keyword evidence="1" id="KW-0472">Membrane</keyword>
<name>A0A382D6V7_9ZZZZ</name>
<feature type="transmembrane region" description="Helical" evidence="1">
    <location>
        <begin position="6"/>
        <end position="27"/>
    </location>
</feature>
<accession>A0A382D6V7</accession>
<sequence length="61" mass="7172">MYNHKLNIYNIFLIMLFSCLGEVQIVNSNDMMLTKKKGVLYYDNKSLSLVGIFSILYFLKK</sequence>
<evidence type="ECO:0000313" key="2">
    <source>
        <dbReference type="EMBL" id="SVB34226.1"/>
    </source>
</evidence>
<dbReference type="EMBL" id="UINC01037950">
    <property type="protein sequence ID" value="SVB34226.1"/>
    <property type="molecule type" value="Genomic_DNA"/>
</dbReference>